<dbReference type="AlphaFoldDB" id="A3NQG3"/>
<dbReference type="HOGENOM" id="CLU_214241_0_0_4"/>
<organism evidence="2 3">
    <name type="scientific">Burkholderia pseudomallei (strain 1106a)</name>
    <dbReference type="NCBI Taxonomy" id="357348"/>
    <lineage>
        <taxon>Bacteria</taxon>
        <taxon>Pseudomonadati</taxon>
        <taxon>Pseudomonadota</taxon>
        <taxon>Betaproteobacteria</taxon>
        <taxon>Burkholderiales</taxon>
        <taxon>Burkholderiaceae</taxon>
        <taxon>Burkholderia</taxon>
        <taxon>pseudomallei group</taxon>
    </lineage>
</organism>
<protein>
    <recommendedName>
        <fullName evidence="4">Glyoxalase</fullName>
    </recommendedName>
</protein>
<feature type="region of interest" description="Disordered" evidence="1">
    <location>
        <begin position="1"/>
        <end position="21"/>
    </location>
</feature>
<name>A3NQG3_BURP0</name>
<dbReference type="KEGG" id="bpl:BURPS1106A_0301"/>
<sequence length="52" mass="5647">MPPSSAASGPHARANVQRHGRRRAMAIADPFGKRLRFCERDAQSSCAPRTVA</sequence>
<gene>
    <name evidence="2" type="ordered locus">BURPS1106A_0301</name>
</gene>
<proteinExistence type="predicted"/>
<evidence type="ECO:0000313" key="3">
    <source>
        <dbReference type="Proteomes" id="UP000006738"/>
    </source>
</evidence>
<dbReference type="EMBL" id="CP000572">
    <property type="protein sequence ID" value="ABN88671.1"/>
    <property type="molecule type" value="Genomic_DNA"/>
</dbReference>
<accession>A3NQG3</accession>
<evidence type="ECO:0000256" key="1">
    <source>
        <dbReference type="SAM" id="MobiDB-lite"/>
    </source>
</evidence>
<evidence type="ECO:0000313" key="2">
    <source>
        <dbReference type="EMBL" id="ABN88671.1"/>
    </source>
</evidence>
<evidence type="ECO:0008006" key="4">
    <source>
        <dbReference type="Google" id="ProtNLM"/>
    </source>
</evidence>
<dbReference type="Proteomes" id="UP000006738">
    <property type="component" value="Chromosome I"/>
</dbReference>
<reference evidence="2 3" key="1">
    <citation type="submission" date="2007-02" db="EMBL/GenBank/DDBJ databases">
        <authorList>
            <person name="DeShazer D."/>
            <person name="Woods D.E."/>
            <person name="Nierman W.C."/>
        </authorList>
    </citation>
    <scope>NUCLEOTIDE SEQUENCE [LARGE SCALE GENOMIC DNA]</scope>
    <source>
        <strain evidence="2 3">1106a</strain>
    </source>
</reference>